<keyword evidence="2" id="KW-0805">Transcription regulation</keyword>
<dbReference type="AlphaFoldDB" id="A0A6A6WZ10"/>
<dbReference type="GO" id="GO:0000976">
    <property type="term" value="F:transcription cis-regulatory region binding"/>
    <property type="evidence" value="ECO:0007669"/>
    <property type="project" value="TreeGrafter"/>
</dbReference>
<dbReference type="GO" id="GO:0000981">
    <property type="term" value="F:DNA-binding transcription factor activity, RNA polymerase II-specific"/>
    <property type="evidence" value="ECO:0007669"/>
    <property type="project" value="TreeGrafter"/>
</dbReference>
<dbReference type="CDD" id="cd12148">
    <property type="entry name" value="fungal_TF_MHR"/>
    <property type="match status" value="1"/>
</dbReference>
<keyword evidence="4" id="KW-0804">Transcription</keyword>
<gene>
    <name evidence="7" type="ORF">K505DRAFT_253936</name>
</gene>
<keyword evidence="5" id="KW-0539">Nucleus</keyword>
<dbReference type="EMBL" id="MU002158">
    <property type="protein sequence ID" value="KAF2789158.1"/>
    <property type="molecule type" value="Genomic_DNA"/>
</dbReference>
<keyword evidence="3" id="KW-0238">DNA-binding</keyword>
<organism evidence="7 8">
    <name type="scientific">Melanomma pulvis-pyrius CBS 109.77</name>
    <dbReference type="NCBI Taxonomy" id="1314802"/>
    <lineage>
        <taxon>Eukaryota</taxon>
        <taxon>Fungi</taxon>
        <taxon>Dikarya</taxon>
        <taxon>Ascomycota</taxon>
        <taxon>Pezizomycotina</taxon>
        <taxon>Dothideomycetes</taxon>
        <taxon>Pleosporomycetidae</taxon>
        <taxon>Pleosporales</taxon>
        <taxon>Melanommataceae</taxon>
        <taxon>Melanomma</taxon>
    </lineage>
</organism>
<dbReference type="GO" id="GO:0006351">
    <property type="term" value="P:DNA-templated transcription"/>
    <property type="evidence" value="ECO:0007669"/>
    <property type="project" value="InterPro"/>
</dbReference>
<evidence type="ECO:0000256" key="4">
    <source>
        <dbReference type="ARBA" id="ARBA00023163"/>
    </source>
</evidence>
<evidence type="ECO:0000259" key="6">
    <source>
        <dbReference type="SMART" id="SM00906"/>
    </source>
</evidence>
<reference evidence="7" key="1">
    <citation type="journal article" date="2020" name="Stud. Mycol.">
        <title>101 Dothideomycetes genomes: a test case for predicting lifestyles and emergence of pathogens.</title>
        <authorList>
            <person name="Haridas S."/>
            <person name="Albert R."/>
            <person name="Binder M."/>
            <person name="Bloem J."/>
            <person name="Labutti K."/>
            <person name="Salamov A."/>
            <person name="Andreopoulos B."/>
            <person name="Baker S."/>
            <person name="Barry K."/>
            <person name="Bills G."/>
            <person name="Bluhm B."/>
            <person name="Cannon C."/>
            <person name="Castanera R."/>
            <person name="Culley D."/>
            <person name="Daum C."/>
            <person name="Ezra D."/>
            <person name="Gonzalez J."/>
            <person name="Henrissat B."/>
            <person name="Kuo A."/>
            <person name="Liang C."/>
            <person name="Lipzen A."/>
            <person name="Lutzoni F."/>
            <person name="Magnuson J."/>
            <person name="Mondo S."/>
            <person name="Nolan M."/>
            <person name="Ohm R."/>
            <person name="Pangilinan J."/>
            <person name="Park H.-J."/>
            <person name="Ramirez L."/>
            <person name="Alfaro M."/>
            <person name="Sun H."/>
            <person name="Tritt A."/>
            <person name="Yoshinaga Y."/>
            <person name="Zwiers L.-H."/>
            <person name="Turgeon B."/>
            <person name="Goodwin S."/>
            <person name="Spatafora J."/>
            <person name="Crous P."/>
            <person name="Grigoriev I."/>
        </authorList>
    </citation>
    <scope>NUCLEOTIDE SEQUENCE</scope>
    <source>
        <strain evidence="7">CBS 109.77</strain>
    </source>
</reference>
<evidence type="ECO:0000256" key="5">
    <source>
        <dbReference type="ARBA" id="ARBA00023242"/>
    </source>
</evidence>
<sequence length="375" mass="42094">MWPFSTEKQPQDPSWLYCGIAVNAAVGMGLHHSRSMNSTRNISMSSGPSTWLGCFFASTTLGMFIGIPPSINGPSDLEAIEQFVRRNPVQPEFSYQIMTQHTLAKFTNILLENSKDAINCSLVKVVETELDGLKSRFLTDWTSKSEVTLLVAKLHLYTMMVVRMQSDLASREVLLKLGLSVSLRIVYLNDQGLAYRSTNYPDMPAAELQRTLPKNHFRGLALATVFLLRYFALNNQSSPEERELARNHVAIAHTYFKAASTAPQDDRARVARLFETLSRQQPFDIDNAKLRTDNRMGWSLVNDTIEIGKEIRENSEQSTPAEIPIIDRTGASDQTLDFDPSVPSAFDPLDFSLPEDIWGDSLWGAFDIRIGPSMH</sequence>
<dbReference type="GO" id="GO:0005634">
    <property type="term" value="C:nucleus"/>
    <property type="evidence" value="ECO:0007669"/>
    <property type="project" value="UniProtKB-SubCell"/>
</dbReference>
<dbReference type="InterPro" id="IPR007219">
    <property type="entry name" value="XnlR_reg_dom"/>
</dbReference>
<protein>
    <recommendedName>
        <fullName evidence="6">Xylanolytic transcriptional activator regulatory domain-containing protein</fullName>
    </recommendedName>
</protein>
<evidence type="ECO:0000256" key="1">
    <source>
        <dbReference type="ARBA" id="ARBA00004123"/>
    </source>
</evidence>
<evidence type="ECO:0000256" key="3">
    <source>
        <dbReference type="ARBA" id="ARBA00023125"/>
    </source>
</evidence>
<evidence type="ECO:0000313" key="8">
    <source>
        <dbReference type="Proteomes" id="UP000799757"/>
    </source>
</evidence>
<keyword evidence="8" id="KW-1185">Reference proteome</keyword>
<feature type="domain" description="Xylanolytic transcriptional activator regulatory" evidence="6">
    <location>
        <begin position="14"/>
        <end position="90"/>
    </location>
</feature>
<dbReference type="OrthoDB" id="3163292at2759"/>
<evidence type="ECO:0000256" key="2">
    <source>
        <dbReference type="ARBA" id="ARBA00023015"/>
    </source>
</evidence>
<dbReference type="SMART" id="SM00906">
    <property type="entry name" value="Fungal_trans"/>
    <property type="match status" value="1"/>
</dbReference>
<name>A0A6A6WZ10_9PLEO</name>
<dbReference type="GO" id="GO:0008270">
    <property type="term" value="F:zinc ion binding"/>
    <property type="evidence" value="ECO:0007669"/>
    <property type="project" value="InterPro"/>
</dbReference>
<dbReference type="InterPro" id="IPR051089">
    <property type="entry name" value="prtT"/>
</dbReference>
<proteinExistence type="predicted"/>
<dbReference type="Proteomes" id="UP000799757">
    <property type="component" value="Unassembled WGS sequence"/>
</dbReference>
<comment type="subcellular location">
    <subcellularLocation>
        <location evidence="1">Nucleus</location>
    </subcellularLocation>
</comment>
<dbReference type="PANTHER" id="PTHR31845:SF21">
    <property type="entry name" value="REGULATORY PROTEIN LEU3"/>
    <property type="match status" value="1"/>
</dbReference>
<evidence type="ECO:0000313" key="7">
    <source>
        <dbReference type="EMBL" id="KAF2789158.1"/>
    </source>
</evidence>
<accession>A0A6A6WZ10</accession>
<dbReference type="PANTHER" id="PTHR31845">
    <property type="entry name" value="FINGER DOMAIN PROTEIN, PUTATIVE-RELATED"/>
    <property type="match status" value="1"/>
</dbReference>